<protein>
    <recommendedName>
        <fullName evidence="11">C2H2-type domain-containing protein</fullName>
    </recommendedName>
</protein>
<feature type="domain" description="C2H2-type" evidence="11">
    <location>
        <begin position="458"/>
        <end position="485"/>
    </location>
</feature>
<feature type="domain" description="C2H2-type" evidence="11">
    <location>
        <begin position="285"/>
        <end position="312"/>
    </location>
</feature>
<dbReference type="Proteomes" id="UP000327044">
    <property type="component" value="Unassembled WGS sequence"/>
</dbReference>
<keyword evidence="3" id="KW-0479">Metal-binding</keyword>
<dbReference type="GO" id="GO:0006355">
    <property type="term" value="P:regulation of DNA-templated transcription"/>
    <property type="evidence" value="ECO:0007669"/>
    <property type="project" value="UniProtKB-ARBA"/>
</dbReference>
<feature type="domain" description="C2H2-type" evidence="11">
    <location>
        <begin position="401"/>
        <end position="428"/>
    </location>
</feature>
<dbReference type="FunCoup" id="A0A1Y1LAK7">
    <property type="interactions" value="347"/>
</dbReference>
<evidence type="ECO:0000256" key="7">
    <source>
        <dbReference type="ARBA" id="ARBA00023015"/>
    </source>
</evidence>
<feature type="domain" description="C2H2-type" evidence="11">
    <location>
        <begin position="486"/>
        <end position="513"/>
    </location>
</feature>
<evidence type="ECO:0000313" key="13">
    <source>
        <dbReference type="EMBL" id="KAB0792787.1"/>
    </source>
</evidence>
<feature type="domain" description="C2H2-type" evidence="11">
    <location>
        <begin position="373"/>
        <end position="400"/>
    </location>
</feature>
<dbReference type="GO" id="GO:0005634">
    <property type="term" value="C:nucleus"/>
    <property type="evidence" value="ECO:0007669"/>
    <property type="project" value="UniProtKB-SubCell"/>
</dbReference>
<evidence type="ECO:0000256" key="3">
    <source>
        <dbReference type="ARBA" id="ARBA00022723"/>
    </source>
</evidence>
<reference evidence="13 14" key="2">
    <citation type="journal article" date="2018" name="Elife">
        <title>Firefly genomes illuminate parallel origins of bioluminescence in beetles.</title>
        <authorList>
            <person name="Fallon T.R."/>
            <person name="Lower S.E."/>
            <person name="Chang C.H."/>
            <person name="Bessho-Uehara M."/>
            <person name="Martin G.J."/>
            <person name="Bewick A.J."/>
            <person name="Behringer M."/>
            <person name="Debat H.J."/>
            <person name="Wong I."/>
            <person name="Day J.C."/>
            <person name="Suvorov A."/>
            <person name="Silva C.J."/>
            <person name="Stanger-Hall K.F."/>
            <person name="Hall D.W."/>
            <person name="Schmitz R.J."/>
            <person name="Nelson D.R."/>
            <person name="Lewis S.M."/>
            <person name="Shigenobu S."/>
            <person name="Bybee S.M."/>
            <person name="Larracuente A.M."/>
            <person name="Oba Y."/>
            <person name="Weng J.K."/>
        </authorList>
    </citation>
    <scope>NUCLEOTIDE SEQUENCE [LARGE SCALE GENOMIC DNA]</scope>
    <source>
        <strain evidence="13">1611_PpyrPB1</strain>
        <tissue evidence="13">Whole body</tissue>
    </source>
</reference>
<dbReference type="EMBL" id="GEZM01062257">
    <property type="protein sequence ID" value="JAV69918.1"/>
    <property type="molecule type" value="Transcribed_RNA"/>
</dbReference>
<dbReference type="AlphaFoldDB" id="A0A1Y1LAK7"/>
<feature type="domain" description="C2H2-type" evidence="11">
    <location>
        <begin position="225"/>
        <end position="252"/>
    </location>
</feature>
<feature type="domain" description="C2H2-type" evidence="11">
    <location>
        <begin position="253"/>
        <end position="281"/>
    </location>
</feature>
<dbReference type="PANTHER" id="PTHR47772:SF13">
    <property type="entry name" value="GASTRULA ZINC FINGER PROTEIN XLCGF49.1-LIKE-RELATED"/>
    <property type="match status" value="1"/>
</dbReference>
<dbReference type="EMBL" id="GEZM01062258">
    <property type="protein sequence ID" value="JAV69916.1"/>
    <property type="molecule type" value="Transcribed_RNA"/>
</dbReference>
<evidence type="ECO:0000313" key="12">
    <source>
        <dbReference type="EMBL" id="JAV69918.1"/>
    </source>
</evidence>
<feature type="domain" description="C2H2-type" evidence="11">
    <location>
        <begin position="345"/>
        <end position="372"/>
    </location>
</feature>
<feature type="domain" description="C2H2-type" evidence="11">
    <location>
        <begin position="196"/>
        <end position="224"/>
    </location>
</feature>
<dbReference type="PROSITE" id="PS50157">
    <property type="entry name" value="ZINC_FINGER_C2H2_2"/>
    <property type="match status" value="13"/>
</dbReference>
<comment type="subcellular location">
    <subcellularLocation>
        <location evidence="1">Nucleus</location>
    </subcellularLocation>
</comment>
<evidence type="ECO:0000256" key="5">
    <source>
        <dbReference type="ARBA" id="ARBA00022771"/>
    </source>
</evidence>
<dbReference type="SMART" id="SM00355">
    <property type="entry name" value="ZnF_C2H2"/>
    <property type="match status" value="13"/>
</dbReference>
<dbReference type="FunFam" id="3.30.160.60:FF:000264">
    <property type="entry name" value="Zinc finger protein 236"/>
    <property type="match status" value="1"/>
</dbReference>
<dbReference type="InterPro" id="IPR050636">
    <property type="entry name" value="C2H2-ZF_domain-containing"/>
</dbReference>
<organism evidence="12">
    <name type="scientific">Photinus pyralis</name>
    <name type="common">Common eastern firefly</name>
    <name type="synonym">Lampyris pyralis</name>
    <dbReference type="NCBI Taxonomy" id="7054"/>
    <lineage>
        <taxon>Eukaryota</taxon>
        <taxon>Metazoa</taxon>
        <taxon>Ecdysozoa</taxon>
        <taxon>Arthropoda</taxon>
        <taxon>Hexapoda</taxon>
        <taxon>Insecta</taxon>
        <taxon>Pterygota</taxon>
        <taxon>Neoptera</taxon>
        <taxon>Endopterygota</taxon>
        <taxon>Coleoptera</taxon>
        <taxon>Polyphaga</taxon>
        <taxon>Elateriformia</taxon>
        <taxon>Elateroidea</taxon>
        <taxon>Lampyridae</taxon>
        <taxon>Lampyrinae</taxon>
        <taxon>Photinus</taxon>
    </lineage>
</organism>
<evidence type="ECO:0000256" key="6">
    <source>
        <dbReference type="ARBA" id="ARBA00022833"/>
    </source>
</evidence>
<dbReference type="EMBL" id="VVIM01000010">
    <property type="protein sequence ID" value="KAB0792787.1"/>
    <property type="molecule type" value="Genomic_DNA"/>
</dbReference>
<name>A0A1Y1LAK7_PHOPY</name>
<dbReference type="Gene3D" id="3.30.160.60">
    <property type="entry name" value="Classic Zinc Finger"/>
    <property type="match status" value="11"/>
</dbReference>
<evidence type="ECO:0000256" key="2">
    <source>
        <dbReference type="ARBA" id="ARBA00006991"/>
    </source>
</evidence>
<dbReference type="Pfam" id="PF00096">
    <property type="entry name" value="zf-C2H2"/>
    <property type="match status" value="12"/>
</dbReference>
<reference evidence="13" key="3">
    <citation type="submission" date="2019-08" db="EMBL/GenBank/DDBJ databases">
        <authorList>
            <consortium name="Photinus pyralis genome working group"/>
            <person name="Fallon T.R."/>
            <person name="Sander Lower S.E."/>
            <person name="Weng J.-K."/>
        </authorList>
    </citation>
    <scope>NUCLEOTIDE SEQUENCE</scope>
    <source>
        <strain evidence="13">1611_PpyrPB1</strain>
        <tissue evidence="13">Whole body</tissue>
    </source>
</reference>
<accession>A0A1Y1LAK7</accession>
<feature type="domain" description="C2H2-type" evidence="11">
    <location>
        <begin position="317"/>
        <end position="344"/>
    </location>
</feature>
<dbReference type="FunFam" id="3.30.160.60:FF:000145">
    <property type="entry name" value="Zinc finger protein 574"/>
    <property type="match status" value="1"/>
</dbReference>
<sequence>MNPSEEEDSDVDDVKTTILKNMTINDHVNILSHSFQLVGNSDGNLEINTIECVEHTEQVVQDDDLDESQMIDEDDEFLEEEYLDDNSLQEHSSIASRDLPKGEEMTDVEEEDETLMENETCEVDLSTQVVDTYTDKKVDTVNICTLCDRTFKTAASLKRHIIVCHAVEEEQDDPLAFQLCLCCGEPIDSAHTTGDITCDMCDKLFTSHHSLDRHRCFEHTSGDLWPCPECDKVFSERALLIEHIQIHPLNKLFSCQQCNREFTRKYHLDRHIGQTGCGGTPRNNFECQVCQKSFSRKDNLRDHLRAHAGEPKKKKLLACEFCGKEFRGSAMLIVHTRTHTGEKPYGCDLCPKCFPSGGALKKHRRMHTGEKPYQCPKCPNKFAAKETLNRHVRTHTGDKPHTCHFCGKAFIQATQLRAHVFHHTGENAFTCQYCNKAFNRRTRLTTHVKFVHEGAKPMECDECDKTFFRKEDLARHKLLHSGVKPFECELCKKRFSIKSSLKLHMLTHRKEQPCSCDECGRAFIRQDCLLRHMRAKHRDVLEDIMAGAEKKRLQQQLLIAASDASKFADKNITESTVWNELTLTDSIKELLNLLVDEDTLESFGWPNTPVDKLLDAVIKRCGHKPASEENFDYIGRMRENAKLLFTVVIDDEAVKSLLNNQTVDEVILHVLKLAKSE</sequence>
<feature type="domain" description="C2H2-type" evidence="11">
    <location>
        <begin position="429"/>
        <end position="457"/>
    </location>
</feature>
<evidence type="ECO:0000256" key="1">
    <source>
        <dbReference type="ARBA" id="ARBA00004123"/>
    </source>
</evidence>
<dbReference type="OrthoDB" id="654211at2759"/>
<gene>
    <name evidence="13" type="ORF">PPYR_14746</name>
</gene>
<keyword evidence="9" id="KW-0539">Nucleus</keyword>
<evidence type="ECO:0000256" key="9">
    <source>
        <dbReference type="ARBA" id="ARBA00023242"/>
    </source>
</evidence>
<keyword evidence="6" id="KW-0862">Zinc</keyword>
<dbReference type="FunFam" id="3.30.160.60:FF:001498">
    <property type="entry name" value="Zinc finger protein 404"/>
    <property type="match status" value="1"/>
</dbReference>
<dbReference type="SUPFAM" id="SSF57667">
    <property type="entry name" value="beta-beta-alpha zinc fingers"/>
    <property type="match status" value="5"/>
</dbReference>
<proteinExistence type="inferred from homology"/>
<keyword evidence="5 10" id="KW-0863">Zinc-finger</keyword>
<feature type="domain" description="C2H2-type" evidence="11">
    <location>
        <begin position="514"/>
        <end position="537"/>
    </location>
</feature>
<comment type="similarity">
    <text evidence="2">Belongs to the krueppel C2H2-type zinc-finger protein family.</text>
</comment>
<dbReference type="InterPro" id="IPR036236">
    <property type="entry name" value="Znf_C2H2_sf"/>
</dbReference>
<keyword evidence="7" id="KW-0805">Transcription regulation</keyword>
<dbReference type="FunFam" id="3.30.160.60:FF:000557">
    <property type="entry name" value="zinc finger and SCAN domain-containing protein 29"/>
    <property type="match status" value="1"/>
</dbReference>
<dbReference type="PANTHER" id="PTHR47772">
    <property type="entry name" value="ZINC FINGER PROTEIN 200"/>
    <property type="match status" value="1"/>
</dbReference>
<keyword evidence="14" id="KW-1185">Reference proteome</keyword>
<dbReference type="PROSITE" id="PS00028">
    <property type="entry name" value="ZINC_FINGER_C2H2_1"/>
    <property type="match status" value="12"/>
</dbReference>
<feature type="domain" description="C2H2-type" evidence="11">
    <location>
        <begin position="142"/>
        <end position="170"/>
    </location>
</feature>
<evidence type="ECO:0000256" key="4">
    <source>
        <dbReference type="ARBA" id="ARBA00022737"/>
    </source>
</evidence>
<dbReference type="GO" id="GO:0008270">
    <property type="term" value="F:zinc ion binding"/>
    <property type="evidence" value="ECO:0007669"/>
    <property type="project" value="UniProtKB-KW"/>
</dbReference>
<evidence type="ECO:0000256" key="10">
    <source>
        <dbReference type="PROSITE-ProRule" id="PRU00042"/>
    </source>
</evidence>
<keyword evidence="4" id="KW-0677">Repeat</keyword>
<dbReference type="InterPro" id="IPR013087">
    <property type="entry name" value="Znf_C2H2_type"/>
</dbReference>
<dbReference type="FunFam" id="3.30.160.60:FF:002343">
    <property type="entry name" value="Zinc finger protein 33A"/>
    <property type="match status" value="2"/>
</dbReference>
<evidence type="ECO:0000313" key="14">
    <source>
        <dbReference type="Proteomes" id="UP000327044"/>
    </source>
</evidence>
<dbReference type="FunFam" id="3.30.160.60:FF:000100">
    <property type="entry name" value="Zinc finger 45-like"/>
    <property type="match status" value="1"/>
</dbReference>
<dbReference type="InParanoid" id="A0A1Y1LAK7"/>
<evidence type="ECO:0000259" key="11">
    <source>
        <dbReference type="PROSITE" id="PS50157"/>
    </source>
</evidence>
<reference evidence="12" key="1">
    <citation type="journal article" date="2016" name="Sci. Rep.">
        <title>Molecular characterization of firefly nuptial gifts: a multi-omics approach sheds light on postcopulatory sexual selection.</title>
        <authorList>
            <person name="Al-Wathiqui N."/>
            <person name="Fallon T.R."/>
            <person name="South A."/>
            <person name="Weng J.K."/>
            <person name="Lewis S.M."/>
        </authorList>
    </citation>
    <scope>NUCLEOTIDE SEQUENCE</scope>
</reference>
<keyword evidence="8" id="KW-0804">Transcription</keyword>
<evidence type="ECO:0000256" key="8">
    <source>
        <dbReference type="ARBA" id="ARBA00023163"/>
    </source>
</evidence>